<dbReference type="PROSITE" id="PS51257">
    <property type="entry name" value="PROKAR_LIPOPROTEIN"/>
    <property type="match status" value="1"/>
</dbReference>
<dbReference type="InterPro" id="IPR036249">
    <property type="entry name" value="Thioredoxin-like_sf"/>
</dbReference>
<keyword evidence="2 3" id="KW-0186">Copper</keyword>
<gene>
    <name evidence="6" type="ORF">DAI18_17330</name>
</gene>
<dbReference type="PANTHER" id="PTHR12151">
    <property type="entry name" value="ELECTRON TRANSPORT PROTIN SCO1/SENC FAMILY MEMBER"/>
    <property type="match status" value="1"/>
</dbReference>
<dbReference type="CDD" id="cd02968">
    <property type="entry name" value="SCO"/>
    <property type="match status" value="1"/>
</dbReference>
<dbReference type="PROSITE" id="PS51352">
    <property type="entry name" value="THIOREDOXIN_2"/>
    <property type="match status" value="1"/>
</dbReference>
<dbReference type="Proteomes" id="UP000244173">
    <property type="component" value="Chromosome"/>
</dbReference>
<reference evidence="6 7" key="1">
    <citation type="submission" date="2018-04" db="EMBL/GenBank/DDBJ databases">
        <title>Denitrifier Microvirgula.</title>
        <authorList>
            <person name="Anderson E."/>
            <person name="Jang J."/>
            <person name="Ishii S."/>
        </authorList>
    </citation>
    <scope>NUCLEOTIDE SEQUENCE [LARGE SCALE GENOMIC DNA]</scope>
    <source>
        <strain evidence="6 7">BE2.4</strain>
    </source>
</reference>
<keyword evidence="7" id="KW-1185">Reference proteome</keyword>
<name>A0A2S0PEB8_9NEIS</name>
<keyword evidence="4" id="KW-1015">Disulfide bond</keyword>
<organism evidence="6 7">
    <name type="scientific">Microvirgula aerodenitrificans</name>
    <dbReference type="NCBI Taxonomy" id="57480"/>
    <lineage>
        <taxon>Bacteria</taxon>
        <taxon>Pseudomonadati</taxon>
        <taxon>Pseudomonadota</taxon>
        <taxon>Betaproteobacteria</taxon>
        <taxon>Neisseriales</taxon>
        <taxon>Aquaspirillaceae</taxon>
        <taxon>Microvirgula</taxon>
    </lineage>
</organism>
<evidence type="ECO:0000256" key="1">
    <source>
        <dbReference type="ARBA" id="ARBA00010996"/>
    </source>
</evidence>
<protein>
    <submittedName>
        <fullName evidence="6">SCO family protein</fullName>
    </submittedName>
</protein>
<dbReference type="OrthoDB" id="9790194at2"/>
<feature type="binding site" evidence="3">
    <location>
        <position position="81"/>
    </location>
    <ligand>
        <name>Cu cation</name>
        <dbReference type="ChEBI" id="CHEBI:23378"/>
    </ligand>
</feature>
<dbReference type="EMBL" id="CP028519">
    <property type="protein sequence ID" value="AVY95607.1"/>
    <property type="molecule type" value="Genomic_DNA"/>
</dbReference>
<feature type="domain" description="Thioredoxin" evidence="5">
    <location>
        <begin position="43"/>
        <end position="203"/>
    </location>
</feature>
<dbReference type="KEGG" id="maer:DAI18_17330"/>
<dbReference type="PANTHER" id="PTHR12151:SF25">
    <property type="entry name" value="LINALOOL DEHYDRATASE_ISOMERASE DOMAIN-CONTAINING PROTEIN"/>
    <property type="match status" value="1"/>
</dbReference>
<dbReference type="STRING" id="1122240.GCA_000620105_01911"/>
<sequence>MPYDTPRRLFLLQTAGLMLALAGCGPKAEPAASRFKNLHGMDFSDQDVRRDFALTDPQGRTRTLTDYRGKVVMVFFGFTQCPDVCPTALYRATQIRKALGKDGEQLQVIFITVDPERDTPEVLDKYVAAFDPGFVALYGTPEQTAATARNFNVFYQKVPTGSSYTMDHTALSFVFDRHGKLQLALQHSQSVDECVDDLRQVFALA</sequence>
<dbReference type="AlphaFoldDB" id="A0A2S0PEB8"/>
<evidence type="ECO:0000313" key="6">
    <source>
        <dbReference type="EMBL" id="AVY95607.1"/>
    </source>
</evidence>
<evidence type="ECO:0000256" key="3">
    <source>
        <dbReference type="PIRSR" id="PIRSR603782-1"/>
    </source>
</evidence>
<proteinExistence type="inferred from homology"/>
<feature type="binding site" evidence="3">
    <location>
        <position position="85"/>
    </location>
    <ligand>
        <name>Cu cation</name>
        <dbReference type="ChEBI" id="CHEBI:23378"/>
    </ligand>
</feature>
<dbReference type="InterPro" id="IPR003782">
    <property type="entry name" value="SCO1/SenC"/>
</dbReference>
<dbReference type="InterPro" id="IPR013766">
    <property type="entry name" value="Thioredoxin_domain"/>
</dbReference>
<evidence type="ECO:0000256" key="2">
    <source>
        <dbReference type="ARBA" id="ARBA00023008"/>
    </source>
</evidence>
<dbReference type="Pfam" id="PF02630">
    <property type="entry name" value="SCO1-SenC"/>
    <property type="match status" value="1"/>
</dbReference>
<dbReference type="FunFam" id="3.40.30.10:FF:000013">
    <property type="entry name" value="Blast:Protein SCO1 homolog, mitochondrial"/>
    <property type="match status" value="1"/>
</dbReference>
<evidence type="ECO:0000256" key="4">
    <source>
        <dbReference type="PIRSR" id="PIRSR603782-2"/>
    </source>
</evidence>
<dbReference type="GO" id="GO:0046872">
    <property type="term" value="F:metal ion binding"/>
    <property type="evidence" value="ECO:0007669"/>
    <property type="project" value="UniProtKB-KW"/>
</dbReference>
<dbReference type="SUPFAM" id="SSF52833">
    <property type="entry name" value="Thioredoxin-like"/>
    <property type="match status" value="1"/>
</dbReference>
<keyword evidence="3" id="KW-0479">Metal-binding</keyword>
<dbReference type="Gene3D" id="3.40.30.10">
    <property type="entry name" value="Glutaredoxin"/>
    <property type="match status" value="1"/>
</dbReference>
<feature type="binding site" evidence="3">
    <location>
        <position position="168"/>
    </location>
    <ligand>
        <name>Cu cation</name>
        <dbReference type="ChEBI" id="CHEBI:23378"/>
    </ligand>
</feature>
<comment type="similarity">
    <text evidence="1">Belongs to the SCO1/2 family.</text>
</comment>
<evidence type="ECO:0000259" key="5">
    <source>
        <dbReference type="PROSITE" id="PS51352"/>
    </source>
</evidence>
<accession>A0A2S0PEB8</accession>
<evidence type="ECO:0000313" key="7">
    <source>
        <dbReference type="Proteomes" id="UP000244173"/>
    </source>
</evidence>
<feature type="disulfide bond" description="Redox-active" evidence="4">
    <location>
        <begin position="81"/>
        <end position="85"/>
    </location>
</feature>